<protein>
    <recommendedName>
        <fullName evidence="3">HAT C-terminal dimerisation domain-containing protein</fullName>
    </recommendedName>
</protein>
<reference evidence="1 2" key="1">
    <citation type="journal article" date="2017" name="Genome Biol. Evol.">
        <title>Phytophthora megakarya and P. palmivora, closely related causal agents of cacao black pod rot, underwent increases in genome sizes and gene numbers by different mechanisms.</title>
        <authorList>
            <person name="Ali S.S."/>
            <person name="Shao J."/>
            <person name="Lary D.J."/>
            <person name="Kronmiller B."/>
            <person name="Shen D."/>
            <person name="Strem M.D."/>
            <person name="Amoako-Attah I."/>
            <person name="Akrofi A.Y."/>
            <person name="Begoude B.A."/>
            <person name="Ten Hoopen G.M."/>
            <person name="Coulibaly K."/>
            <person name="Kebe B.I."/>
            <person name="Melnick R.L."/>
            <person name="Guiltinan M.J."/>
            <person name="Tyler B.M."/>
            <person name="Meinhardt L.W."/>
            <person name="Bailey B.A."/>
        </authorList>
    </citation>
    <scope>NUCLEOTIDE SEQUENCE [LARGE SCALE GENOMIC DNA]</scope>
    <source>
        <strain evidence="2">sbr112.9</strain>
    </source>
</reference>
<sequence>MLPRDFASTSINVFSCVNKLLAMLVGVSLVECASHRLNRAVQDDLRNHESDLAEVHTLMIKLRTLTQSAKLRIKTTLRPVIRQDTRWSFSFAMLHRYFKLLEHIDKEDDDIADVIPGPACNRRLLTLLKDVEYVSKALQGSADMQDVREWFDALLPLSRNSLTIWAQVLIYPDFESGCVRVLHGNTYRHTQAEKAVLQPFAVTDTVVPILDEEQSSSFVVRLQKRRKIASRVQKYTLVRSIPPTSIIVERFFSIVRTTFGQERNSLHPATLEQILVLHQNVSYWDVGIVDCFHNGQILLVDPTYLEVV</sequence>
<evidence type="ECO:0008006" key="3">
    <source>
        <dbReference type="Google" id="ProtNLM"/>
    </source>
</evidence>
<dbReference type="OrthoDB" id="119381at2759"/>
<dbReference type="EMBL" id="NCKW01016874">
    <property type="protein sequence ID" value="POM60416.1"/>
    <property type="molecule type" value="Genomic_DNA"/>
</dbReference>
<evidence type="ECO:0000313" key="1">
    <source>
        <dbReference type="EMBL" id="POM60416.1"/>
    </source>
</evidence>
<dbReference type="PANTHER" id="PTHR40866:SF1">
    <property type="entry name" value="BED-TYPE DOMAIN-CONTAINING PROTEIN"/>
    <property type="match status" value="1"/>
</dbReference>
<accession>A0A2P4X4E7</accession>
<dbReference type="Proteomes" id="UP000237271">
    <property type="component" value="Unassembled WGS sequence"/>
</dbReference>
<keyword evidence="2" id="KW-1185">Reference proteome</keyword>
<name>A0A2P4X4E7_9STRA</name>
<gene>
    <name evidence="1" type="ORF">PHPALM_30732</name>
</gene>
<proteinExistence type="predicted"/>
<comment type="caution">
    <text evidence="1">The sequence shown here is derived from an EMBL/GenBank/DDBJ whole genome shotgun (WGS) entry which is preliminary data.</text>
</comment>
<dbReference type="PANTHER" id="PTHR40866">
    <property type="entry name" value="BED-TYPE DOMAIN-CONTAINING PROTEIN"/>
    <property type="match status" value="1"/>
</dbReference>
<organism evidence="1 2">
    <name type="scientific">Phytophthora palmivora</name>
    <dbReference type="NCBI Taxonomy" id="4796"/>
    <lineage>
        <taxon>Eukaryota</taxon>
        <taxon>Sar</taxon>
        <taxon>Stramenopiles</taxon>
        <taxon>Oomycota</taxon>
        <taxon>Peronosporomycetes</taxon>
        <taxon>Peronosporales</taxon>
        <taxon>Peronosporaceae</taxon>
        <taxon>Phytophthora</taxon>
    </lineage>
</organism>
<evidence type="ECO:0000313" key="2">
    <source>
        <dbReference type="Proteomes" id="UP000237271"/>
    </source>
</evidence>
<dbReference type="AlphaFoldDB" id="A0A2P4X4E7"/>